<sequence length="405" mass="47626">MLVKNIIDLDSFMEKITIDSQDKYFSLLFSLIDSPSIQNMDRILSSFSINDLVNSLKHLIKFKYNCLTDRIKSNLVECVELILQYKENVDTLIINCLRLGLVEEVMAMFKRQTKYFQIHKMGFFFLAFHTQDLKLIHKLGVSSRDFYYKRVLQQITTQSPFLPQEIDSLYIPTPVNYISSAISVELELDILFLSNVKSNLDFYKKLILKDFINSEDMAFRVLRFCVYIPYTNNIYLFSQDVVKKYPTSCMALIYDLLFFNGKENISTLTVKWLDAIKTKKAKHTTNFPRLEVLKKLFPDLSKALATVYNNKSIEETTKKIYSLNFTKYYSVITEMKEKNIPFIGQDIYEEIISISQEWDNYMQVYLWKILTFQKILFNFNIPKIELISQEAKEGAEIINSLKKKS</sequence>
<name>A0A9P6H072_9MICR</name>
<dbReference type="Proteomes" id="UP000740883">
    <property type="component" value="Unassembled WGS sequence"/>
</dbReference>
<accession>A0A9P6H072</accession>
<dbReference type="OrthoDB" id="2021145at2759"/>
<gene>
    <name evidence="1" type="ORF">NGRA_1978</name>
</gene>
<comment type="caution">
    <text evidence="1">The sequence shown here is derived from an EMBL/GenBank/DDBJ whole genome shotgun (WGS) entry which is preliminary data.</text>
</comment>
<evidence type="ECO:0000313" key="1">
    <source>
        <dbReference type="EMBL" id="KAF9762478.1"/>
    </source>
</evidence>
<organism evidence="1 2">
    <name type="scientific">Nosema granulosis</name>
    <dbReference type="NCBI Taxonomy" id="83296"/>
    <lineage>
        <taxon>Eukaryota</taxon>
        <taxon>Fungi</taxon>
        <taxon>Fungi incertae sedis</taxon>
        <taxon>Microsporidia</taxon>
        <taxon>Nosematidae</taxon>
        <taxon>Nosema</taxon>
    </lineage>
</organism>
<dbReference type="AlphaFoldDB" id="A0A9P6H072"/>
<reference evidence="1 2" key="1">
    <citation type="journal article" date="2020" name="Genome Biol. Evol.">
        <title>Comparative genomics of strictly vertically transmitted, feminizing microsporidia endosymbionts of amphipod crustaceans.</title>
        <authorList>
            <person name="Cormier A."/>
            <person name="Chebbi M.A."/>
            <person name="Giraud I."/>
            <person name="Wattier R."/>
            <person name="Teixeira M."/>
            <person name="Gilbert C."/>
            <person name="Rigaud T."/>
            <person name="Cordaux R."/>
        </authorList>
    </citation>
    <scope>NUCLEOTIDE SEQUENCE [LARGE SCALE GENOMIC DNA]</scope>
    <source>
        <strain evidence="1 2">Ou3-Ou53</strain>
    </source>
</reference>
<evidence type="ECO:0000313" key="2">
    <source>
        <dbReference type="Proteomes" id="UP000740883"/>
    </source>
</evidence>
<protein>
    <submittedName>
        <fullName evidence="1">Uncharacterized protein</fullName>
    </submittedName>
</protein>
<dbReference type="EMBL" id="SBJO01000162">
    <property type="protein sequence ID" value="KAF9762478.1"/>
    <property type="molecule type" value="Genomic_DNA"/>
</dbReference>
<proteinExistence type="predicted"/>
<keyword evidence="2" id="KW-1185">Reference proteome</keyword>